<feature type="transmembrane region" description="Helical" evidence="1">
    <location>
        <begin position="49"/>
        <end position="68"/>
    </location>
</feature>
<organism evidence="2 3">
    <name type="scientific">Paenibacillus popilliae ATCC 14706</name>
    <dbReference type="NCBI Taxonomy" id="1212764"/>
    <lineage>
        <taxon>Bacteria</taxon>
        <taxon>Bacillati</taxon>
        <taxon>Bacillota</taxon>
        <taxon>Bacilli</taxon>
        <taxon>Bacillales</taxon>
        <taxon>Paenibacillaceae</taxon>
        <taxon>Paenibacillus</taxon>
    </lineage>
</organism>
<keyword evidence="1" id="KW-0812">Transmembrane</keyword>
<dbReference type="AlphaFoldDB" id="M9M2X7"/>
<evidence type="ECO:0000256" key="1">
    <source>
        <dbReference type="SAM" id="Phobius"/>
    </source>
</evidence>
<protein>
    <submittedName>
        <fullName evidence="2">Predicted integral membrane protein</fullName>
    </submittedName>
</protein>
<comment type="caution">
    <text evidence="2">The sequence shown here is derived from an EMBL/GenBank/DDBJ whole genome shotgun (WGS) entry which is preliminary data.</text>
</comment>
<sequence length="117" mass="12873">MFSGQPAPGIRISVRGRPLLLFVGWIADILQYYAVFLPVGSALSVPDKLLLVLLATILAAAELHQLFIDYSQDWARSGESSYGCSSSDGRRRTVLRFPGIAPVCRQWQQDYGKGVSD</sequence>
<gene>
    <name evidence="2" type="ORF">PPOP_0888</name>
</gene>
<keyword evidence="3" id="KW-1185">Reference proteome</keyword>
<keyword evidence="1" id="KW-0472">Membrane</keyword>
<keyword evidence="1" id="KW-1133">Transmembrane helix</keyword>
<evidence type="ECO:0000313" key="2">
    <source>
        <dbReference type="EMBL" id="GAC41538.1"/>
    </source>
</evidence>
<dbReference type="EMBL" id="BALG01000038">
    <property type="protein sequence ID" value="GAC41538.1"/>
    <property type="molecule type" value="Genomic_DNA"/>
</dbReference>
<feature type="transmembrane region" description="Helical" evidence="1">
    <location>
        <begin position="20"/>
        <end position="43"/>
    </location>
</feature>
<dbReference type="Proteomes" id="UP000029453">
    <property type="component" value="Unassembled WGS sequence"/>
</dbReference>
<evidence type="ECO:0000313" key="3">
    <source>
        <dbReference type="Proteomes" id="UP000029453"/>
    </source>
</evidence>
<dbReference type="OrthoDB" id="9807744at2"/>
<name>M9M2X7_PAEPP</name>
<dbReference type="RefSeq" id="WP_006284865.1">
    <property type="nucleotide sequence ID" value="NZ_BALG01000038.1"/>
</dbReference>
<proteinExistence type="predicted"/>
<reference evidence="2 3" key="1">
    <citation type="submission" date="2012-10" db="EMBL/GenBank/DDBJ databases">
        <title>Draft Genome Sequence of Paenibacillus popilliae ATCC 14706T.</title>
        <authorList>
            <person name="Iiyama K."/>
            <person name="Mori K."/>
            <person name="Mon H."/>
            <person name="Chieda Y."/>
            <person name="Lee J.M."/>
            <person name="Kusakabe T."/>
            <person name="Tashiro K."/>
            <person name="Asano S."/>
            <person name="Yasunaga-Aoki C."/>
            <person name="Shimizu S."/>
        </authorList>
    </citation>
    <scope>NUCLEOTIDE SEQUENCE [LARGE SCALE GENOMIC DNA]</scope>
    <source>
        <strain evidence="2 3">ATCC 14706</strain>
    </source>
</reference>
<accession>M9M2X7</accession>